<dbReference type="KEGG" id="paun:MJA45_22185"/>
<dbReference type="RefSeq" id="WP_315604077.1">
    <property type="nucleotide sequence ID" value="NZ_CP130318.1"/>
</dbReference>
<feature type="transmembrane region" description="Helical" evidence="1">
    <location>
        <begin position="261"/>
        <end position="281"/>
    </location>
</feature>
<dbReference type="Pfam" id="PF01944">
    <property type="entry name" value="SpoIIM"/>
    <property type="match status" value="1"/>
</dbReference>
<proteinExistence type="predicted"/>
<keyword evidence="3" id="KW-1185">Reference proteome</keyword>
<feature type="transmembrane region" description="Helical" evidence="1">
    <location>
        <begin position="222"/>
        <end position="240"/>
    </location>
</feature>
<protein>
    <submittedName>
        <fullName evidence="2">Stage II sporulation protein M</fullName>
    </submittedName>
</protein>
<keyword evidence="1" id="KW-0812">Transmembrane</keyword>
<keyword evidence="1" id="KW-0472">Membrane</keyword>
<sequence>MDIPSFVKRNRPLWRELEELLPLAEKRSRLKAADIDRLTELYQTASSHLAAMQAAHPGDERTAYLNHLVGRAHNAVYQESARSRGRLSAFYLHRFPQMIGERGPFVLLALFLFVLGGFSGFLAVQADPLNLNSILPPSIAEGIHPEETDQPRGDLHSPLVSTQIMTNNIRVAVLAFLSGVTLGIGTVYLLVYNGVLVGALAAVFLQAGRSYVFWAYILPHGVIELTAIFIAGGAGLFMGYRMFVPGPYSRKYRFQQTAKESALLLLGTLPLFVAAGVIEGYLTPSTLSLEGKYLVAGATLLLLAVYYLYGRYRLDKSAVSA</sequence>
<name>A0AA96REK9_9BACL</name>
<dbReference type="InterPro" id="IPR002798">
    <property type="entry name" value="SpoIIM-like"/>
</dbReference>
<evidence type="ECO:0000313" key="3">
    <source>
        <dbReference type="Proteomes" id="UP001305702"/>
    </source>
</evidence>
<feature type="transmembrane region" description="Helical" evidence="1">
    <location>
        <begin position="105"/>
        <end position="126"/>
    </location>
</feature>
<feature type="transmembrane region" description="Helical" evidence="1">
    <location>
        <begin position="293"/>
        <end position="309"/>
    </location>
</feature>
<accession>A0AA96REK9</accession>
<evidence type="ECO:0000313" key="2">
    <source>
        <dbReference type="EMBL" id="WNQ10303.1"/>
    </source>
</evidence>
<dbReference type="AlphaFoldDB" id="A0AA96REK9"/>
<organism evidence="2 3">
    <name type="scientific">Paenibacillus aurantius</name>
    <dbReference type="NCBI Taxonomy" id="2918900"/>
    <lineage>
        <taxon>Bacteria</taxon>
        <taxon>Bacillati</taxon>
        <taxon>Bacillota</taxon>
        <taxon>Bacilli</taxon>
        <taxon>Bacillales</taxon>
        <taxon>Paenibacillaceae</taxon>
        <taxon>Paenibacillus</taxon>
    </lineage>
</organism>
<reference evidence="2 3" key="1">
    <citation type="submission" date="2022-02" db="EMBL/GenBank/DDBJ databases">
        <title>Paenibacillus sp. MBLB1776 Whole Genome Shotgun Sequencing.</title>
        <authorList>
            <person name="Hwang C.Y."/>
            <person name="Cho E.-S."/>
            <person name="Seo M.-J."/>
        </authorList>
    </citation>
    <scope>NUCLEOTIDE SEQUENCE [LARGE SCALE GENOMIC DNA]</scope>
    <source>
        <strain evidence="2 3">MBLB1776</strain>
    </source>
</reference>
<dbReference type="PANTHER" id="PTHR35337">
    <property type="entry name" value="SLR1478 PROTEIN"/>
    <property type="match status" value="1"/>
</dbReference>
<feature type="transmembrane region" description="Helical" evidence="1">
    <location>
        <begin position="196"/>
        <end position="216"/>
    </location>
</feature>
<gene>
    <name evidence="2" type="ORF">MJA45_22185</name>
</gene>
<dbReference type="EMBL" id="CP130318">
    <property type="protein sequence ID" value="WNQ10303.1"/>
    <property type="molecule type" value="Genomic_DNA"/>
</dbReference>
<feature type="transmembrane region" description="Helical" evidence="1">
    <location>
        <begin position="169"/>
        <end position="191"/>
    </location>
</feature>
<evidence type="ECO:0000256" key="1">
    <source>
        <dbReference type="SAM" id="Phobius"/>
    </source>
</evidence>
<dbReference type="Proteomes" id="UP001305702">
    <property type="component" value="Chromosome"/>
</dbReference>
<dbReference type="PANTHER" id="PTHR35337:SF1">
    <property type="entry name" value="SLR1478 PROTEIN"/>
    <property type="match status" value="1"/>
</dbReference>
<keyword evidence="1" id="KW-1133">Transmembrane helix</keyword>